<dbReference type="Gene3D" id="2.60.120.10">
    <property type="entry name" value="Jelly Rolls"/>
    <property type="match status" value="1"/>
</dbReference>
<keyword evidence="3" id="KW-1185">Reference proteome</keyword>
<organism evidence="2 3">
    <name type="scientific">Soonwooa buanensis</name>
    <dbReference type="NCBI Taxonomy" id="619805"/>
    <lineage>
        <taxon>Bacteria</taxon>
        <taxon>Pseudomonadati</taxon>
        <taxon>Bacteroidota</taxon>
        <taxon>Flavobacteriia</taxon>
        <taxon>Flavobacteriales</taxon>
        <taxon>Weeksellaceae</taxon>
        <taxon>Chryseobacterium group</taxon>
        <taxon>Soonwooa</taxon>
    </lineage>
</organism>
<dbReference type="GO" id="GO:0016301">
    <property type="term" value="F:kinase activity"/>
    <property type="evidence" value="ECO:0007669"/>
    <property type="project" value="UniProtKB-KW"/>
</dbReference>
<dbReference type="STRING" id="619805.SAMN05660477_02346"/>
<proteinExistence type="predicted"/>
<dbReference type="AlphaFoldDB" id="A0A1T5FVR0"/>
<dbReference type="OrthoDB" id="1092431at2"/>
<dbReference type="InterPro" id="IPR000595">
    <property type="entry name" value="cNMP-bd_dom"/>
</dbReference>
<dbReference type="SUPFAM" id="SSF51206">
    <property type="entry name" value="cAMP-binding domain-like"/>
    <property type="match status" value="1"/>
</dbReference>
<dbReference type="EMBL" id="FUYZ01000008">
    <property type="protein sequence ID" value="SKC00248.1"/>
    <property type="molecule type" value="Genomic_DNA"/>
</dbReference>
<dbReference type="InterPro" id="IPR014710">
    <property type="entry name" value="RmlC-like_jellyroll"/>
</dbReference>
<accession>A0A1T5FVR0</accession>
<dbReference type="InterPro" id="IPR018490">
    <property type="entry name" value="cNMP-bd_dom_sf"/>
</dbReference>
<evidence type="ECO:0000259" key="1">
    <source>
        <dbReference type="PROSITE" id="PS50042"/>
    </source>
</evidence>
<evidence type="ECO:0000313" key="3">
    <source>
        <dbReference type="Proteomes" id="UP000191112"/>
    </source>
</evidence>
<dbReference type="Pfam" id="PF00027">
    <property type="entry name" value="cNMP_binding"/>
    <property type="match status" value="1"/>
</dbReference>
<dbReference type="Proteomes" id="UP000191112">
    <property type="component" value="Unassembled WGS sequence"/>
</dbReference>
<gene>
    <name evidence="2" type="ORF">SAMN05660477_02346</name>
</gene>
<feature type="domain" description="Cyclic nucleotide-binding" evidence="1">
    <location>
        <begin position="13"/>
        <end position="134"/>
    </location>
</feature>
<reference evidence="2 3" key="1">
    <citation type="submission" date="2017-02" db="EMBL/GenBank/DDBJ databases">
        <authorList>
            <person name="Peterson S.W."/>
        </authorList>
    </citation>
    <scope>NUCLEOTIDE SEQUENCE [LARGE SCALE GENOMIC DNA]</scope>
    <source>
        <strain evidence="2 3">DSM 22323</strain>
    </source>
</reference>
<dbReference type="CDD" id="cd00038">
    <property type="entry name" value="CAP_ED"/>
    <property type="match status" value="1"/>
</dbReference>
<dbReference type="RefSeq" id="WP_079667551.1">
    <property type="nucleotide sequence ID" value="NZ_FUYZ01000008.1"/>
</dbReference>
<keyword evidence="2" id="KW-0418">Kinase</keyword>
<keyword evidence="2" id="KW-0808">Transferase</keyword>
<sequence>MSEFDLLKTKLQEISNFSQEELNEIQAHFEIQSFKKNEFLLNSDEVCHYLYFVNKGILRTFHLNANASEFTRLIVSEGEFCTILISFQEKVASPAFIQALEHGSLLRIFNENFRKLISENSKFEKVYLQILEKFQNFQIKRIEFLTSYSPQEKVDIFLKEQTALSQRLTDKVIATYLQITPETFSRCKKKSNS</sequence>
<dbReference type="PROSITE" id="PS50042">
    <property type="entry name" value="CNMP_BINDING_3"/>
    <property type="match status" value="1"/>
</dbReference>
<evidence type="ECO:0000313" key="2">
    <source>
        <dbReference type="EMBL" id="SKC00248.1"/>
    </source>
</evidence>
<name>A0A1T5FVR0_9FLAO</name>
<protein>
    <submittedName>
        <fullName evidence="2">cAMP-binding domain of CRP or a regulatory subunit of cAMP-dependent protein kinases</fullName>
    </submittedName>
</protein>